<reference evidence="2 3" key="1">
    <citation type="submission" date="2018-01" db="EMBL/GenBank/DDBJ databases">
        <authorList>
            <person name="Gaut B.S."/>
            <person name="Morton B.R."/>
            <person name="Clegg M.T."/>
            <person name="Duvall M.R."/>
        </authorList>
    </citation>
    <scope>NUCLEOTIDE SEQUENCE [LARGE SCALE GENOMIC DNA]</scope>
    <source>
        <strain evidence="2">GP69</strain>
    </source>
</reference>
<dbReference type="AlphaFoldDB" id="A0A2K4ZDK7"/>
<feature type="transmembrane region" description="Helical" evidence="1">
    <location>
        <begin position="216"/>
        <end position="232"/>
    </location>
</feature>
<organism evidence="2 3">
    <name type="scientific">Acetatifactor muris</name>
    <dbReference type="NCBI Taxonomy" id="879566"/>
    <lineage>
        <taxon>Bacteria</taxon>
        <taxon>Bacillati</taxon>
        <taxon>Bacillota</taxon>
        <taxon>Clostridia</taxon>
        <taxon>Lachnospirales</taxon>
        <taxon>Lachnospiraceae</taxon>
        <taxon>Acetatifactor</taxon>
    </lineage>
</organism>
<feature type="transmembrane region" description="Helical" evidence="1">
    <location>
        <begin position="632"/>
        <end position="654"/>
    </location>
</feature>
<keyword evidence="1" id="KW-1133">Transmembrane helix</keyword>
<evidence type="ECO:0000313" key="2">
    <source>
        <dbReference type="EMBL" id="SOY28546.1"/>
    </source>
</evidence>
<feature type="transmembrane region" description="Helical" evidence="1">
    <location>
        <begin position="457"/>
        <end position="474"/>
    </location>
</feature>
<gene>
    <name evidence="2" type="ORF">AMURIS_01256</name>
</gene>
<feature type="transmembrane region" description="Helical" evidence="1">
    <location>
        <begin position="18"/>
        <end position="36"/>
    </location>
</feature>
<feature type="transmembrane region" description="Helical" evidence="1">
    <location>
        <begin position="723"/>
        <end position="744"/>
    </location>
</feature>
<feature type="transmembrane region" description="Helical" evidence="1">
    <location>
        <begin position="340"/>
        <end position="363"/>
    </location>
</feature>
<keyword evidence="3" id="KW-1185">Reference proteome</keyword>
<dbReference type="OrthoDB" id="1821982at2"/>
<dbReference type="EMBL" id="OFSM01000005">
    <property type="protein sequence ID" value="SOY28546.1"/>
    <property type="molecule type" value="Genomic_DNA"/>
</dbReference>
<feature type="transmembrane region" description="Helical" evidence="1">
    <location>
        <begin position="253"/>
        <end position="274"/>
    </location>
</feature>
<feature type="transmembrane region" description="Helical" evidence="1">
    <location>
        <begin position="402"/>
        <end position="423"/>
    </location>
</feature>
<accession>A0A2K4ZDK7</accession>
<keyword evidence="1" id="KW-0812">Transmembrane</keyword>
<sequence>MLRLTGFELRRIWCRRSFLLGFGALLVLNVFLLWYANLPGEEKPGLSSYKTAQREIAGMSESEKGEWILERKETMDGVSLVQEVLMLRAGDHEMGEMFAEQALEAAPGVFERYYDTYQNGTYLEWTDSFWQEKALTDELYEEWVKTAGYGDYLRSVQENQAILGGIGIFAGEGEESFSSRNIRKSAADYEKLTPEGISWIPDRAITHSMENTETDLIMLLSVFFFVGYLILEEKRKGLFFITRSTKGGICRNIGAKLTALWVHCMMTAFVLYGANLLYFGMAVGFGDLNAPLQSVAAYRESSLPVSILEYIQMSILTKGFVLFGFGTVMTAFSVMAVRQVLPYTAGMLIVGVSYLLCLIIPAVSDYNPLKYMNLTGLLKTEQLYGGYLNFNWFGKPISRMSFAWMTIFILTAAGIAAGICLFIRGENFVLKERRFLSLWPFRLHDGLLRHEGYKILMGNRAAIVLLAFGILIGWRELGGKIPIGGQEQYYQDIMLTLEGEINSEKEELILAEEARYRQAFEQIEKIEQGVASGELSENAGESMKTKWYAVTAFYPAFSRVWRQYQYITENGGRFLYDTGYLYLLGQKNNPFPVNLLLLVCGIVMAFGNGMSMENLAGAWNLLGATRRGKRSIIIGKTVVCVTASAIFALVPFAGRCCSVCSAFPMHGLTFSSGDIPYCRQFGLPLPVWGFLALHILTQMLTLTVVAIGVLLISYWRKDPVQTWLFGVLLFAVPLVFKLLGFSAAEAFSLYPFYAWTGA</sequence>
<name>A0A2K4ZDK7_9FIRM</name>
<feature type="transmembrane region" description="Helical" evidence="1">
    <location>
        <begin position="687"/>
        <end position="711"/>
    </location>
</feature>
<evidence type="ECO:0000256" key="1">
    <source>
        <dbReference type="SAM" id="Phobius"/>
    </source>
</evidence>
<keyword evidence="1" id="KW-0472">Membrane</keyword>
<dbReference type="Proteomes" id="UP000236311">
    <property type="component" value="Unassembled WGS sequence"/>
</dbReference>
<evidence type="ECO:0000313" key="3">
    <source>
        <dbReference type="Proteomes" id="UP000236311"/>
    </source>
</evidence>
<protein>
    <submittedName>
        <fullName evidence="2">ABC-2 family transporter protein</fullName>
    </submittedName>
</protein>
<proteinExistence type="predicted"/>
<feature type="transmembrane region" description="Helical" evidence="1">
    <location>
        <begin position="591"/>
        <end position="611"/>
    </location>
</feature>
<dbReference type="RefSeq" id="WP_103238627.1">
    <property type="nucleotide sequence ID" value="NZ_JANJZD010000005.1"/>
</dbReference>
<feature type="transmembrane region" description="Helical" evidence="1">
    <location>
        <begin position="310"/>
        <end position="333"/>
    </location>
</feature>